<evidence type="ECO:0000313" key="3">
    <source>
        <dbReference type="EMBL" id="MFC0387040.1"/>
    </source>
</evidence>
<dbReference type="Gene3D" id="3.30.300.30">
    <property type="match status" value="1"/>
</dbReference>
<dbReference type="InterPro" id="IPR042099">
    <property type="entry name" value="ANL_N_sf"/>
</dbReference>
<dbReference type="PROSITE" id="PS00455">
    <property type="entry name" value="AMP_BINDING"/>
    <property type="match status" value="1"/>
</dbReference>
<dbReference type="PANTHER" id="PTHR43767:SF1">
    <property type="entry name" value="NONRIBOSOMAL PEPTIDE SYNTHASE PES1 (EUROFUNG)-RELATED"/>
    <property type="match status" value="1"/>
</dbReference>
<gene>
    <name evidence="3" type="ORF">ACFFIC_15995</name>
</gene>
<name>A0ABV6IWI0_9PROT</name>
<sequence length="491" mass="52556">MTNLAAPIDRNAAFAPDKVAIRFEGAAITYAEFAREIARAAHLLRTRHGVRPGDRVAVLAANAPSYLSLLYACARLGAILLPLNWRLAAPELRYIIEHAQPRIAFAEAAFAETLHEAAPDLPTAPLAIPEGSEDKDGPGTLDDPLLLVYTSGTTGRPKGALLAQEALFHNAVMSHHMHGMTAEDHVLSVLPFFHVGGLNIQTTPALQAGATITIHPRFSADVVLAAVAKDRPSLLLTVPATLRALMAAAGWETTDLSSLRAISTGSEPVHPALVGAVTARGLPLLQVYGATESCPIAIYTRLGCATTAPTSTGLPGLLCEARVADDDGRELPPGTAGEVLLRGRNLFRGYWRDEAATAACMQGGWYRTGDIATRDTAGHFHVHDRRKNLIISGGENIYPAEVERVLLEHPAIAEAAVLGAPDPKWQEVPVAFLVLRPGAALAEEAVREHVAAQLARFKVPRRVVFTDTLPRTALGKVRHFELRPLMETARA</sequence>
<dbReference type="Pfam" id="PF00501">
    <property type="entry name" value="AMP-binding"/>
    <property type="match status" value="1"/>
</dbReference>
<evidence type="ECO:0000259" key="1">
    <source>
        <dbReference type="Pfam" id="PF00501"/>
    </source>
</evidence>
<dbReference type="EMBL" id="JBHLVZ010000043">
    <property type="protein sequence ID" value="MFC0387040.1"/>
    <property type="molecule type" value="Genomic_DNA"/>
</dbReference>
<organism evidence="3 4">
    <name type="scientific">Muricoccus vinaceus</name>
    <dbReference type="NCBI Taxonomy" id="424704"/>
    <lineage>
        <taxon>Bacteria</taxon>
        <taxon>Pseudomonadati</taxon>
        <taxon>Pseudomonadota</taxon>
        <taxon>Alphaproteobacteria</taxon>
        <taxon>Acetobacterales</taxon>
        <taxon>Roseomonadaceae</taxon>
        <taxon>Muricoccus</taxon>
    </lineage>
</organism>
<dbReference type="RefSeq" id="WP_377052091.1">
    <property type="nucleotide sequence ID" value="NZ_JBHLVZ010000043.1"/>
</dbReference>
<comment type="caution">
    <text evidence="3">The sequence shown here is derived from an EMBL/GenBank/DDBJ whole genome shotgun (WGS) entry which is preliminary data.</text>
</comment>
<reference evidence="3 4" key="1">
    <citation type="submission" date="2024-09" db="EMBL/GenBank/DDBJ databases">
        <authorList>
            <person name="Sun Q."/>
            <person name="Mori K."/>
        </authorList>
    </citation>
    <scope>NUCLEOTIDE SEQUENCE [LARGE SCALE GENOMIC DNA]</scope>
    <source>
        <strain evidence="3 4">CCM 7468</strain>
    </source>
</reference>
<accession>A0ABV6IWI0</accession>
<dbReference type="Gene3D" id="3.40.50.12780">
    <property type="entry name" value="N-terminal domain of ligase-like"/>
    <property type="match status" value="1"/>
</dbReference>
<dbReference type="InterPro" id="IPR050237">
    <property type="entry name" value="ATP-dep_AMP-bd_enzyme"/>
</dbReference>
<proteinExistence type="predicted"/>
<dbReference type="InterPro" id="IPR000873">
    <property type="entry name" value="AMP-dep_synth/lig_dom"/>
</dbReference>
<protein>
    <submittedName>
        <fullName evidence="3">Class I adenylate-forming enzyme family protein</fullName>
    </submittedName>
</protein>
<keyword evidence="4" id="KW-1185">Reference proteome</keyword>
<dbReference type="PANTHER" id="PTHR43767">
    <property type="entry name" value="LONG-CHAIN-FATTY-ACID--COA LIGASE"/>
    <property type="match status" value="1"/>
</dbReference>
<evidence type="ECO:0000313" key="4">
    <source>
        <dbReference type="Proteomes" id="UP001589789"/>
    </source>
</evidence>
<dbReference type="Proteomes" id="UP001589789">
    <property type="component" value="Unassembled WGS sequence"/>
</dbReference>
<feature type="domain" description="AMP-binding enzyme C-terminal" evidence="2">
    <location>
        <begin position="401"/>
        <end position="476"/>
    </location>
</feature>
<dbReference type="SUPFAM" id="SSF56801">
    <property type="entry name" value="Acetyl-CoA synthetase-like"/>
    <property type="match status" value="1"/>
</dbReference>
<feature type="domain" description="AMP-dependent synthetase/ligase" evidence="1">
    <location>
        <begin position="9"/>
        <end position="351"/>
    </location>
</feature>
<dbReference type="InterPro" id="IPR020845">
    <property type="entry name" value="AMP-binding_CS"/>
</dbReference>
<dbReference type="InterPro" id="IPR025110">
    <property type="entry name" value="AMP-bd_C"/>
</dbReference>
<dbReference type="Pfam" id="PF13193">
    <property type="entry name" value="AMP-binding_C"/>
    <property type="match status" value="1"/>
</dbReference>
<evidence type="ECO:0000259" key="2">
    <source>
        <dbReference type="Pfam" id="PF13193"/>
    </source>
</evidence>
<dbReference type="InterPro" id="IPR045851">
    <property type="entry name" value="AMP-bd_C_sf"/>
</dbReference>